<sequence length="117" mass="13256">MSGTVGCCISCQSLSFFRRNRASKRRTLYRDPSYSHHLAKPLPVTAIETLISSPTDLPALLESSFAVVGYSRGPMQEQPQSIFSISRPLFDRNQVWAIEDETLYEIPDLRTEVTEVF</sequence>
<gene>
    <name evidence="1" type="ORF">HDID_LOCUS9740</name>
</gene>
<dbReference type="Proteomes" id="UP000274504">
    <property type="component" value="Unassembled WGS sequence"/>
</dbReference>
<dbReference type="WBParaSite" id="HDID_0000974201-mRNA-1">
    <property type="protein sequence ID" value="HDID_0000974201-mRNA-1"/>
    <property type="gene ID" value="HDID_0000974201"/>
</dbReference>
<dbReference type="EMBL" id="UYSG01011383">
    <property type="protein sequence ID" value="VDL62155.1"/>
    <property type="molecule type" value="Genomic_DNA"/>
</dbReference>
<accession>A0A0R3SVV5</accession>
<name>A0A0R3SVV5_HYMDI</name>
<protein>
    <submittedName>
        <fullName evidence="1 3">Uncharacterized protein</fullName>
    </submittedName>
</protein>
<dbReference type="AlphaFoldDB" id="A0A0R3SVV5"/>
<proteinExistence type="predicted"/>
<evidence type="ECO:0000313" key="3">
    <source>
        <dbReference type="WBParaSite" id="HDID_0000974201-mRNA-1"/>
    </source>
</evidence>
<reference evidence="3" key="1">
    <citation type="submission" date="2017-02" db="UniProtKB">
        <authorList>
            <consortium name="WormBaseParasite"/>
        </authorList>
    </citation>
    <scope>IDENTIFICATION</scope>
</reference>
<evidence type="ECO:0000313" key="1">
    <source>
        <dbReference type="EMBL" id="VDL62155.1"/>
    </source>
</evidence>
<organism evidence="3">
    <name type="scientific">Hymenolepis diminuta</name>
    <name type="common">Rat tapeworm</name>
    <dbReference type="NCBI Taxonomy" id="6216"/>
    <lineage>
        <taxon>Eukaryota</taxon>
        <taxon>Metazoa</taxon>
        <taxon>Spiralia</taxon>
        <taxon>Lophotrochozoa</taxon>
        <taxon>Platyhelminthes</taxon>
        <taxon>Cestoda</taxon>
        <taxon>Eucestoda</taxon>
        <taxon>Cyclophyllidea</taxon>
        <taxon>Hymenolepididae</taxon>
        <taxon>Hymenolepis</taxon>
    </lineage>
</organism>
<evidence type="ECO:0000313" key="2">
    <source>
        <dbReference type="Proteomes" id="UP000274504"/>
    </source>
</evidence>
<reference evidence="1 2" key="2">
    <citation type="submission" date="2018-11" db="EMBL/GenBank/DDBJ databases">
        <authorList>
            <consortium name="Pathogen Informatics"/>
        </authorList>
    </citation>
    <scope>NUCLEOTIDE SEQUENCE [LARGE SCALE GENOMIC DNA]</scope>
</reference>